<dbReference type="Proteomes" id="UP000008177">
    <property type="component" value="Unplaced contigs"/>
</dbReference>
<evidence type="ECO:0000313" key="7">
    <source>
        <dbReference type="Proteomes" id="UP000008177"/>
    </source>
</evidence>
<sequence>MLSTGFSDAPVTRSLVYGVIVTSLLASITDSKHFFYIQADPHLLRYHQLWRMLSYQLCYTNSTEVFFGAITYYNMRVVERLWGSRRFASFLILSFCFTSIISPVLLILLRPLSLYVINYLPAGPTALIFAILAQYHAVIPHQYKYKIAATSAPMTEENFVGVTFSDKSYIYLPAIQLGLSQFPGSLISAMVGWIIGYCWRNDVLPTALTRWRLPGWMVGVQAKKRSEGFEGMRRRLEGENTAAATGSDVVVRSSDSGVPVAPDTWTDDQCWRTIATLSGVGIINLGVNGVLFQAPSSKVTNDIIPKTLSTSSNEEYIKTFELGTLATSSSTDVTSACRIGSNLFLQSDNSGRKFEVSRPLGQLFLG</sequence>
<accession>G2YPY2</accession>
<dbReference type="STRING" id="999810.G2YPY2"/>
<evidence type="ECO:0000256" key="3">
    <source>
        <dbReference type="ARBA" id="ARBA00022989"/>
    </source>
</evidence>
<feature type="transmembrane region" description="Helical" evidence="5">
    <location>
        <begin position="15"/>
        <end position="36"/>
    </location>
</feature>
<gene>
    <name evidence="6" type="ORF">BofuT4_P137250.1</name>
</gene>
<dbReference type="HOGENOM" id="CLU_057574_0_0_1"/>
<reference evidence="7" key="1">
    <citation type="journal article" date="2011" name="PLoS Genet.">
        <title>Genomic analysis of the necrotrophic fungal pathogens Sclerotinia sclerotiorum and Botrytis cinerea.</title>
        <authorList>
            <person name="Amselem J."/>
            <person name="Cuomo C.A."/>
            <person name="van Kan J.A."/>
            <person name="Viaud M."/>
            <person name="Benito E.P."/>
            <person name="Couloux A."/>
            <person name="Coutinho P.M."/>
            <person name="de Vries R.P."/>
            <person name="Dyer P.S."/>
            <person name="Fillinger S."/>
            <person name="Fournier E."/>
            <person name="Gout L."/>
            <person name="Hahn M."/>
            <person name="Kohn L."/>
            <person name="Lapalu N."/>
            <person name="Plummer K.M."/>
            <person name="Pradier J.M."/>
            <person name="Quevillon E."/>
            <person name="Sharon A."/>
            <person name="Simon A."/>
            <person name="ten Have A."/>
            <person name="Tudzynski B."/>
            <person name="Tudzynski P."/>
            <person name="Wincker P."/>
            <person name="Andrew M."/>
            <person name="Anthouard V."/>
            <person name="Beever R.E."/>
            <person name="Beffa R."/>
            <person name="Benoit I."/>
            <person name="Bouzid O."/>
            <person name="Brault B."/>
            <person name="Chen Z."/>
            <person name="Choquer M."/>
            <person name="Collemare J."/>
            <person name="Cotton P."/>
            <person name="Danchin E.G."/>
            <person name="Da Silva C."/>
            <person name="Gautier A."/>
            <person name="Giraud C."/>
            <person name="Giraud T."/>
            <person name="Gonzalez C."/>
            <person name="Grossetete S."/>
            <person name="Guldener U."/>
            <person name="Henrissat B."/>
            <person name="Howlett B.J."/>
            <person name="Kodira C."/>
            <person name="Kretschmer M."/>
            <person name="Lappartient A."/>
            <person name="Leroch M."/>
            <person name="Levis C."/>
            <person name="Mauceli E."/>
            <person name="Neuveglise C."/>
            <person name="Oeser B."/>
            <person name="Pearson M."/>
            <person name="Poulain J."/>
            <person name="Poussereau N."/>
            <person name="Quesneville H."/>
            <person name="Rascle C."/>
            <person name="Schumacher J."/>
            <person name="Segurens B."/>
            <person name="Sexton A."/>
            <person name="Silva E."/>
            <person name="Sirven C."/>
            <person name="Soanes D.M."/>
            <person name="Talbot N.J."/>
            <person name="Templeton M."/>
            <person name="Yandava C."/>
            <person name="Yarden O."/>
            <person name="Zeng Q."/>
            <person name="Rollins J.A."/>
            <person name="Lebrun M.H."/>
            <person name="Dickman M."/>
        </authorList>
    </citation>
    <scope>NUCLEOTIDE SEQUENCE [LARGE SCALE GENOMIC DNA]</scope>
    <source>
        <strain evidence="7">T4</strain>
    </source>
</reference>
<evidence type="ECO:0000256" key="2">
    <source>
        <dbReference type="ARBA" id="ARBA00022692"/>
    </source>
</evidence>
<dbReference type="OrthoDB" id="272778at2759"/>
<keyword evidence="3 5" id="KW-1133">Transmembrane helix</keyword>
<evidence type="ECO:0000256" key="5">
    <source>
        <dbReference type="SAM" id="Phobius"/>
    </source>
</evidence>
<dbReference type="InterPro" id="IPR035952">
    <property type="entry name" value="Rhomboid-like_sf"/>
</dbReference>
<name>G2YPY2_BOTF4</name>
<evidence type="ECO:0000313" key="6">
    <source>
        <dbReference type="EMBL" id="CCD53680.1"/>
    </source>
</evidence>
<dbReference type="PANTHER" id="PTHR43066:SF21">
    <property type="entry name" value="UBIQUITIN-ASSOCIATED DOMAIN-CONTAINING PROTEIN 2"/>
    <property type="match status" value="1"/>
</dbReference>
<keyword evidence="4 5" id="KW-0472">Membrane</keyword>
<dbReference type="SMART" id="SM01160">
    <property type="entry name" value="DUF1751"/>
    <property type="match status" value="1"/>
</dbReference>
<dbReference type="SUPFAM" id="SSF144091">
    <property type="entry name" value="Rhomboid-like"/>
    <property type="match status" value="1"/>
</dbReference>
<organism evidence="6 7">
    <name type="scientific">Botryotinia fuckeliana (strain T4)</name>
    <name type="common">Noble rot fungus</name>
    <name type="synonym">Botrytis cinerea</name>
    <dbReference type="NCBI Taxonomy" id="999810"/>
    <lineage>
        <taxon>Eukaryota</taxon>
        <taxon>Fungi</taxon>
        <taxon>Dikarya</taxon>
        <taxon>Ascomycota</taxon>
        <taxon>Pezizomycotina</taxon>
        <taxon>Leotiomycetes</taxon>
        <taxon>Helotiales</taxon>
        <taxon>Sclerotiniaceae</taxon>
        <taxon>Botrytis</taxon>
    </lineage>
</organism>
<dbReference type="GO" id="GO:0016020">
    <property type="term" value="C:membrane"/>
    <property type="evidence" value="ECO:0007669"/>
    <property type="project" value="UniProtKB-SubCell"/>
</dbReference>
<evidence type="ECO:0000256" key="4">
    <source>
        <dbReference type="ARBA" id="ARBA00023136"/>
    </source>
</evidence>
<feature type="transmembrane region" description="Helical" evidence="5">
    <location>
        <begin position="87"/>
        <end position="109"/>
    </location>
</feature>
<dbReference type="PANTHER" id="PTHR43066">
    <property type="entry name" value="RHOMBOID-RELATED PROTEIN"/>
    <property type="match status" value="1"/>
</dbReference>
<dbReference type="InParanoid" id="G2YPY2"/>
<comment type="subcellular location">
    <subcellularLocation>
        <location evidence="1">Membrane</location>
        <topology evidence="1">Multi-pass membrane protein</topology>
    </subcellularLocation>
</comment>
<dbReference type="FunCoup" id="G2YPY2">
    <property type="interactions" value="12"/>
</dbReference>
<dbReference type="eggNOG" id="KOG4463">
    <property type="taxonomic scope" value="Eukaryota"/>
</dbReference>
<feature type="transmembrane region" description="Helical" evidence="5">
    <location>
        <begin position="57"/>
        <end position="75"/>
    </location>
</feature>
<dbReference type="Gene3D" id="1.20.1540.10">
    <property type="entry name" value="Rhomboid-like"/>
    <property type="match status" value="1"/>
</dbReference>
<dbReference type="AlphaFoldDB" id="G2YPY2"/>
<protein>
    <submittedName>
        <fullName evidence="6">Uncharacterized protein</fullName>
    </submittedName>
</protein>
<dbReference type="EMBL" id="FQ790347">
    <property type="protein sequence ID" value="CCD53680.1"/>
    <property type="molecule type" value="Genomic_DNA"/>
</dbReference>
<keyword evidence="2 5" id="KW-0812">Transmembrane</keyword>
<feature type="transmembrane region" description="Helical" evidence="5">
    <location>
        <begin position="116"/>
        <end position="137"/>
    </location>
</feature>
<dbReference type="GO" id="GO:0004252">
    <property type="term" value="F:serine-type endopeptidase activity"/>
    <property type="evidence" value="ECO:0007669"/>
    <property type="project" value="TreeGrafter"/>
</dbReference>
<proteinExistence type="predicted"/>
<evidence type="ECO:0000256" key="1">
    <source>
        <dbReference type="ARBA" id="ARBA00004141"/>
    </source>
</evidence>